<dbReference type="SMART" id="SM00220">
    <property type="entry name" value="S_TKc"/>
    <property type="match status" value="1"/>
</dbReference>
<dbReference type="SUPFAM" id="SSF56112">
    <property type="entry name" value="Protein kinase-like (PK-like)"/>
    <property type="match status" value="1"/>
</dbReference>
<dbReference type="CDD" id="cd14078">
    <property type="entry name" value="STKc_MELK"/>
    <property type="match status" value="1"/>
</dbReference>
<dbReference type="InterPro" id="IPR000719">
    <property type="entry name" value="Prot_kinase_dom"/>
</dbReference>
<dbReference type="GO" id="GO:0035556">
    <property type="term" value="P:intracellular signal transduction"/>
    <property type="evidence" value="ECO:0007669"/>
    <property type="project" value="TreeGrafter"/>
</dbReference>
<comment type="caution">
    <text evidence="13">The sequence shown here is derived from an EMBL/GenBank/DDBJ whole genome shotgun (WGS) entry which is preliminary data.</text>
</comment>
<dbReference type="SUPFAM" id="SSF103243">
    <property type="entry name" value="KA1-like"/>
    <property type="match status" value="1"/>
</dbReference>
<dbReference type="Pfam" id="PF00069">
    <property type="entry name" value="Pkinase"/>
    <property type="match status" value="1"/>
</dbReference>
<proteinExistence type="inferred from homology"/>
<dbReference type="InterPro" id="IPR048637">
    <property type="entry name" value="MELK_UBA"/>
</dbReference>
<evidence type="ECO:0000256" key="7">
    <source>
        <dbReference type="ARBA" id="ARBA00022840"/>
    </source>
</evidence>
<dbReference type="InterPro" id="IPR034673">
    <property type="entry name" value="MELK"/>
</dbReference>
<dbReference type="EC" id="2.7.11.1" evidence="2"/>
<evidence type="ECO:0000313" key="13">
    <source>
        <dbReference type="EMBL" id="CAH1794039.1"/>
    </source>
</evidence>
<reference evidence="13" key="1">
    <citation type="submission" date="2022-03" db="EMBL/GenBank/DDBJ databases">
        <authorList>
            <person name="Martin C."/>
        </authorList>
    </citation>
    <scope>NUCLEOTIDE SEQUENCE</scope>
</reference>
<evidence type="ECO:0000256" key="8">
    <source>
        <dbReference type="ARBA" id="ARBA00047899"/>
    </source>
</evidence>
<evidence type="ECO:0000256" key="11">
    <source>
        <dbReference type="SAM" id="MobiDB-lite"/>
    </source>
</evidence>
<feature type="compositionally biased region" description="Basic and acidic residues" evidence="11">
    <location>
        <begin position="449"/>
        <end position="462"/>
    </location>
</feature>
<dbReference type="EMBL" id="CAIIXF020000009">
    <property type="protein sequence ID" value="CAH1794039.1"/>
    <property type="molecule type" value="Genomic_DNA"/>
</dbReference>
<evidence type="ECO:0000256" key="1">
    <source>
        <dbReference type="ARBA" id="ARBA00006234"/>
    </source>
</evidence>
<dbReference type="PROSITE" id="PS00107">
    <property type="entry name" value="PROTEIN_KINASE_ATP"/>
    <property type="match status" value="1"/>
</dbReference>
<keyword evidence="4" id="KW-0808">Transferase</keyword>
<keyword evidence="5 10" id="KW-0547">Nucleotide-binding</keyword>
<keyword evidence="3" id="KW-0723">Serine/threonine-protein kinase</keyword>
<dbReference type="OrthoDB" id="193931at2759"/>
<dbReference type="InterPro" id="IPR008271">
    <property type="entry name" value="Ser/Thr_kinase_AS"/>
</dbReference>
<dbReference type="InterPro" id="IPR011009">
    <property type="entry name" value="Kinase-like_dom_sf"/>
</dbReference>
<evidence type="ECO:0000256" key="6">
    <source>
        <dbReference type="ARBA" id="ARBA00022777"/>
    </source>
</evidence>
<dbReference type="Gene3D" id="1.10.510.10">
    <property type="entry name" value="Transferase(Phosphotransferase) domain 1"/>
    <property type="match status" value="1"/>
</dbReference>
<protein>
    <recommendedName>
        <fullName evidence="2">non-specific serine/threonine protein kinase</fullName>
        <ecNumber evidence="2">2.7.11.1</ecNumber>
    </recommendedName>
</protein>
<dbReference type="FunFam" id="3.30.200.20:FF:000003">
    <property type="entry name" value="Non-specific serine/threonine protein kinase"/>
    <property type="match status" value="1"/>
</dbReference>
<feature type="region of interest" description="Disordered" evidence="11">
    <location>
        <begin position="414"/>
        <end position="522"/>
    </location>
</feature>
<feature type="domain" description="Protein kinase" evidence="12">
    <location>
        <begin position="87"/>
        <end position="339"/>
    </location>
</feature>
<dbReference type="GO" id="GO:0004674">
    <property type="term" value="F:protein serine/threonine kinase activity"/>
    <property type="evidence" value="ECO:0007669"/>
    <property type="project" value="UniProtKB-KW"/>
</dbReference>
<evidence type="ECO:0000256" key="9">
    <source>
        <dbReference type="ARBA" id="ARBA00048679"/>
    </source>
</evidence>
<dbReference type="Proteomes" id="UP000749559">
    <property type="component" value="Unassembled WGS sequence"/>
</dbReference>
<keyword evidence="6" id="KW-0418">Kinase</keyword>
<evidence type="ECO:0000256" key="3">
    <source>
        <dbReference type="ARBA" id="ARBA00022527"/>
    </source>
</evidence>
<dbReference type="InterPro" id="IPR028375">
    <property type="entry name" value="KA1/Ssp2_C"/>
</dbReference>
<evidence type="ECO:0000256" key="4">
    <source>
        <dbReference type="ARBA" id="ARBA00022679"/>
    </source>
</evidence>
<comment type="catalytic activity">
    <reaction evidence="9">
        <text>L-seryl-[protein] + ATP = O-phospho-L-seryl-[protein] + ADP + H(+)</text>
        <dbReference type="Rhea" id="RHEA:17989"/>
        <dbReference type="Rhea" id="RHEA-COMP:9863"/>
        <dbReference type="Rhea" id="RHEA-COMP:11604"/>
        <dbReference type="ChEBI" id="CHEBI:15378"/>
        <dbReference type="ChEBI" id="CHEBI:29999"/>
        <dbReference type="ChEBI" id="CHEBI:30616"/>
        <dbReference type="ChEBI" id="CHEBI:83421"/>
        <dbReference type="ChEBI" id="CHEBI:456216"/>
        <dbReference type="EC" id="2.7.11.1"/>
    </reaction>
</comment>
<organism evidence="13 14">
    <name type="scientific">Owenia fusiformis</name>
    <name type="common">Polychaete worm</name>
    <dbReference type="NCBI Taxonomy" id="6347"/>
    <lineage>
        <taxon>Eukaryota</taxon>
        <taxon>Metazoa</taxon>
        <taxon>Spiralia</taxon>
        <taxon>Lophotrochozoa</taxon>
        <taxon>Annelida</taxon>
        <taxon>Polychaeta</taxon>
        <taxon>Sedentaria</taxon>
        <taxon>Canalipalpata</taxon>
        <taxon>Sabellida</taxon>
        <taxon>Oweniida</taxon>
        <taxon>Oweniidae</taxon>
        <taxon>Owenia</taxon>
    </lineage>
</organism>
<evidence type="ECO:0000256" key="5">
    <source>
        <dbReference type="ARBA" id="ARBA00022741"/>
    </source>
</evidence>
<dbReference type="PROSITE" id="PS00108">
    <property type="entry name" value="PROTEIN_KINASE_ST"/>
    <property type="match status" value="1"/>
</dbReference>
<dbReference type="Gene3D" id="3.30.310.80">
    <property type="entry name" value="Kinase associated domain 1, KA1"/>
    <property type="match status" value="1"/>
</dbReference>
<dbReference type="PROSITE" id="PS50011">
    <property type="entry name" value="PROTEIN_KINASE_DOM"/>
    <property type="match status" value="1"/>
</dbReference>
<feature type="binding site" evidence="10">
    <location>
        <position position="116"/>
    </location>
    <ligand>
        <name>ATP</name>
        <dbReference type="ChEBI" id="CHEBI:30616"/>
    </ligand>
</feature>
<dbReference type="PANTHER" id="PTHR24346">
    <property type="entry name" value="MAP/MICROTUBULE AFFINITY-REGULATING KINASE"/>
    <property type="match status" value="1"/>
</dbReference>
<evidence type="ECO:0000256" key="2">
    <source>
        <dbReference type="ARBA" id="ARBA00012513"/>
    </source>
</evidence>
<dbReference type="Pfam" id="PF21594">
    <property type="entry name" value="UBA_MELK"/>
    <property type="match status" value="1"/>
</dbReference>
<comment type="catalytic activity">
    <reaction evidence="8">
        <text>L-threonyl-[protein] + ATP = O-phospho-L-threonyl-[protein] + ADP + H(+)</text>
        <dbReference type="Rhea" id="RHEA:46608"/>
        <dbReference type="Rhea" id="RHEA-COMP:11060"/>
        <dbReference type="Rhea" id="RHEA-COMP:11605"/>
        <dbReference type="ChEBI" id="CHEBI:15378"/>
        <dbReference type="ChEBI" id="CHEBI:30013"/>
        <dbReference type="ChEBI" id="CHEBI:30616"/>
        <dbReference type="ChEBI" id="CHEBI:61977"/>
        <dbReference type="ChEBI" id="CHEBI:456216"/>
        <dbReference type="EC" id="2.7.11.1"/>
    </reaction>
</comment>
<dbReference type="GO" id="GO:0005524">
    <property type="term" value="F:ATP binding"/>
    <property type="evidence" value="ECO:0007669"/>
    <property type="project" value="UniProtKB-UniRule"/>
</dbReference>
<dbReference type="FunFam" id="1.10.510.10:FF:000901">
    <property type="entry name" value="Maternal embryonic leucine zipper kinase"/>
    <property type="match status" value="1"/>
</dbReference>
<keyword evidence="14" id="KW-1185">Reference proteome</keyword>
<feature type="compositionally biased region" description="Polar residues" evidence="11">
    <location>
        <begin position="536"/>
        <end position="548"/>
    </location>
</feature>
<evidence type="ECO:0000256" key="10">
    <source>
        <dbReference type="PROSITE-ProRule" id="PRU10141"/>
    </source>
</evidence>
<dbReference type="InterPro" id="IPR017441">
    <property type="entry name" value="Protein_kinase_ATP_BS"/>
</dbReference>
<feature type="compositionally biased region" description="Basic residues" evidence="11">
    <location>
        <begin position="473"/>
        <end position="491"/>
    </location>
</feature>
<sequence length="706" mass="80550">MLANNRTKEWLMSKTTKERDKIIKKASSETSKNRTKFKKRHEAIVGAQEAARAEKLRLANLDEDVYEPSTEAILVKMSAYEAIRGQYHLRETIGSGGFAKVKLAYHGLTGDKVAIKIMDKKSLGDDLPRVKVEIDAMKEMNHQHICRLYQVVETDDKFFMVLEYCPGGELFDYIVAKDKLSEDEARSFFRQIVSSVAYMHKTGYAHRDLKPENLLLDEDQNLKLIDFGLCAKPKGGIDHQLFTCCGSPAYAAPELIAGKEYQGNEADLWSMGILLYALLCGFLPFDDENIASLYKKIASGRYDLPSWLSKESIQILDALLQVDPKRRITVQQLLTHPWLLKQENIPVDYSSKYKTFEHLDEDCVTELAVHYGQTKKEMKEQLSEWKYNYLTATYLLLLNKKTCNKPIRLLQQKKTLKENNKNKALNQSNSDPFASPMFNTVKVNRSVRRRLETDSSDNEGKENFIVPQTPRTPKPKRTKSPSSTQKRRVHRSPTTPLSNMLNTPSKQKTDDHLINSTLSPSRSMDSQLNAIAMNTPTKTPVSATNKCSSMDGGLDRTSDRSSGFDTPSKRKGFGSIEKGLNKMINMLTPRKKNADGPRKVKPMQNVSNTTYYNADGVMDKLKEAITDKRVHYKQVGYTLRCSVMDDWGKVHLAFDLEVCQLPKTEAMGSLLTYKVRGEMIQQKLCSKTREIRKYWMKSWKTCTMRL</sequence>
<feature type="compositionally biased region" description="Polar residues" evidence="11">
    <location>
        <begin position="492"/>
        <end position="506"/>
    </location>
</feature>
<comment type="similarity">
    <text evidence="1">Belongs to the protein kinase superfamily. CAMK Ser/Thr protein kinase family. SNF1 subfamily.</text>
</comment>
<dbReference type="GO" id="GO:0005737">
    <property type="term" value="C:cytoplasm"/>
    <property type="evidence" value="ECO:0007669"/>
    <property type="project" value="TreeGrafter"/>
</dbReference>
<gene>
    <name evidence="13" type="ORF">OFUS_LOCUS18811</name>
</gene>
<dbReference type="PANTHER" id="PTHR24346:SF30">
    <property type="entry name" value="MATERNAL EMBRYONIC LEUCINE ZIPPER KINASE"/>
    <property type="match status" value="1"/>
</dbReference>
<feature type="compositionally biased region" description="Polar residues" evidence="11">
    <location>
        <begin position="422"/>
        <end position="443"/>
    </location>
</feature>
<evidence type="ECO:0000259" key="12">
    <source>
        <dbReference type="PROSITE" id="PS50011"/>
    </source>
</evidence>
<accession>A0A8S4PK63</accession>
<dbReference type="AlphaFoldDB" id="A0A8S4PK63"/>
<evidence type="ECO:0000313" key="14">
    <source>
        <dbReference type="Proteomes" id="UP000749559"/>
    </source>
</evidence>
<name>A0A8S4PK63_OWEFU</name>
<feature type="region of interest" description="Disordered" evidence="11">
    <location>
        <begin position="536"/>
        <end position="575"/>
    </location>
</feature>
<keyword evidence="7 10" id="KW-0067">ATP-binding</keyword>